<keyword evidence="7" id="KW-0460">Magnesium</keyword>
<keyword evidence="6 9" id="KW-0378">Hydrolase</keyword>
<comment type="catalytic activity">
    <reaction evidence="1 9">
        <text>a ribonucleoside 5'-phosphate + H2O = a ribonucleoside + phosphate</text>
        <dbReference type="Rhea" id="RHEA:12484"/>
        <dbReference type="ChEBI" id="CHEBI:15377"/>
        <dbReference type="ChEBI" id="CHEBI:18254"/>
        <dbReference type="ChEBI" id="CHEBI:43474"/>
        <dbReference type="ChEBI" id="CHEBI:58043"/>
        <dbReference type="EC" id="3.1.3.5"/>
    </reaction>
</comment>
<protein>
    <recommendedName>
        <fullName evidence="3 9">5'-nucleotidase</fullName>
        <ecNumber evidence="3 9">3.1.3.5</ecNumber>
    </recommendedName>
</protein>
<dbReference type="OrthoDB" id="10014216at2759"/>
<dbReference type="GO" id="GO:0000166">
    <property type="term" value="F:nucleotide binding"/>
    <property type="evidence" value="ECO:0007669"/>
    <property type="project" value="UniProtKB-KW"/>
</dbReference>
<dbReference type="EnsemblMetazoa" id="XM_026440684">
    <property type="protein sequence ID" value="XP_026296469"/>
    <property type="gene ID" value="LOC725409"/>
</dbReference>
<evidence type="ECO:0000256" key="1">
    <source>
        <dbReference type="ARBA" id="ARBA00000815"/>
    </source>
</evidence>
<dbReference type="GO" id="GO:0005737">
    <property type="term" value="C:cytoplasm"/>
    <property type="evidence" value="ECO:0007669"/>
    <property type="project" value="UniProtKB-SubCell"/>
</dbReference>
<evidence type="ECO:0000313" key="10">
    <source>
        <dbReference type="EnsemblMetazoa" id="XP_026296469"/>
    </source>
</evidence>
<accession>A0A8B8H037</accession>
<dbReference type="GO" id="GO:0008253">
    <property type="term" value="F:5'-nucleotidase activity"/>
    <property type="evidence" value="ECO:0007669"/>
    <property type="project" value="UniProtKB-EC"/>
</dbReference>
<reference evidence="10" key="1">
    <citation type="submission" date="2021-01" db="UniProtKB">
        <authorList>
            <consortium name="EnsemblMetazoa"/>
        </authorList>
    </citation>
    <scope>IDENTIFICATION</scope>
    <source>
        <strain evidence="10">DH4</strain>
    </source>
</reference>
<keyword evidence="11" id="KW-1185">Reference proteome</keyword>
<dbReference type="RefSeq" id="XP_026296469.1">
    <property type="nucleotide sequence ID" value="XM_026440684.1"/>
</dbReference>
<keyword evidence="9" id="KW-0963">Cytoplasm</keyword>
<organism evidence="10">
    <name type="scientific">Apis mellifera</name>
    <name type="common">Honeybee</name>
    <dbReference type="NCBI Taxonomy" id="7460"/>
    <lineage>
        <taxon>Eukaryota</taxon>
        <taxon>Metazoa</taxon>
        <taxon>Ecdysozoa</taxon>
        <taxon>Arthropoda</taxon>
        <taxon>Hexapoda</taxon>
        <taxon>Insecta</taxon>
        <taxon>Pterygota</taxon>
        <taxon>Neoptera</taxon>
        <taxon>Endopterygota</taxon>
        <taxon>Hymenoptera</taxon>
        <taxon>Apocrita</taxon>
        <taxon>Aculeata</taxon>
        <taxon>Apoidea</taxon>
        <taxon>Anthophila</taxon>
        <taxon>Apidae</taxon>
        <taxon>Apis</taxon>
    </lineage>
</organism>
<evidence type="ECO:0000256" key="4">
    <source>
        <dbReference type="ARBA" id="ARBA00022723"/>
    </source>
</evidence>
<evidence type="ECO:0000256" key="5">
    <source>
        <dbReference type="ARBA" id="ARBA00022741"/>
    </source>
</evidence>
<dbReference type="PANTHER" id="PTHR13045">
    <property type="entry name" value="5'-NUCLEOTIDASE"/>
    <property type="match status" value="1"/>
</dbReference>
<dbReference type="InterPro" id="IPR036412">
    <property type="entry name" value="HAD-like_sf"/>
</dbReference>
<sequence>MTSEIDLNDFPTLKLKHVHIKDKKNLLRIINTMLTDGCNSLQIVTDFDLTLTKQHVNGKKVLSSFGIFSKCKQLPEIYTKESNRLYKKYRPIEIDPDLSIQIKTEAMTDWMIAAEEILKGIPFDPNEISEVSKIYGTNLRDGTKELLTKLYLAEVPVLVFSAGLGDIVQAILENQEILFNNVKIISNFLKYEDGKLAGFQNEGLIHVFNKNEHAIEQEYFKVFEKRKNILLMGDTIGDASMVDGMLNTCAVLKIGFLYDNVENSLASYMEKFDIVLVDDQTMQVPIDILRLLL</sequence>
<dbReference type="InterPro" id="IPR023214">
    <property type="entry name" value="HAD_sf"/>
</dbReference>
<dbReference type="PANTHER" id="PTHR13045:SF0">
    <property type="entry name" value="7-METHYLGUANOSINE PHOSPHATE-SPECIFIC 5'-NUCLEOTIDASE"/>
    <property type="match status" value="1"/>
</dbReference>
<dbReference type="Proteomes" id="UP000005203">
    <property type="component" value="Linkage group LG5"/>
</dbReference>
<dbReference type="NCBIfam" id="TIGR01544">
    <property type="entry name" value="HAD-SF-IE"/>
    <property type="match status" value="1"/>
</dbReference>
<evidence type="ECO:0000256" key="3">
    <source>
        <dbReference type="ARBA" id="ARBA00012643"/>
    </source>
</evidence>
<dbReference type="EC" id="3.1.3.5" evidence="3 9"/>
<evidence type="ECO:0000256" key="7">
    <source>
        <dbReference type="ARBA" id="ARBA00022842"/>
    </source>
</evidence>
<dbReference type="Pfam" id="PF05822">
    <property type="entry name" value="UMPH-1"/>
    <property type="match status" value="1"/>
</dbReference>
<evidence type="ECO:0000256" key="8">
    <source>
        <dbReference type="ARBA" id="ARBA00023080"/>
    </source>
</evidence>
<dbReference type="KEGG" id="ame:725409"/>
<keyword evidence="5 9" id="KW-0547">Nucleotide-binding</keyword>
<dbReference type="Gene3D" id="1.10.150.340">
    <property type="entry name" value="Pyrimidine 5'-nucleotidase (UMPH-1), N-terminal domain"/>
    <property type="match status" value="1"/>
</dbReference>
<dbReference type="CTD" id="37875"/>
<dbReference type="InterPro" id="IPR006434">
    <property type="entry name" value="Pyrimidine_nucleotidase_eu"/>
</dbReference>
<dbReference type="GO" id="GO:0000287">
    <property type="term" value="F:magnesium ion binding"/>
    <property type="evidence" value="ECO:0007669"/>
    <property type="project" value="InterPro"/>
</dbReference>
<evidence type="ECO:0000256" key="6">
    <source>
        <dbReference type="ARBA" id="ARBA00022801"/>
    </source>
</evidence>
<keyword evidence="8 9" id="KW-0546">Nucleotide metabolism</keyword>
<dbReference type="SUPFAM" id="SSF56784">
    <property type="entry name" value="HAD-like"/>
    <property type="match status" value="1"/>
</dbReference>
<evidence type="ECO:0000313" key="12">
    <source>
        <dbReference type="RefSeq" id="XP_026296469.1"/>
    </source>
</evidence>
<evidence type="ECO:0000256" key="9">
    <source>
        <dbReference type="RuleBase" id="RU361276"/>
    </source>
</evidence>
<dbReference type="SFLD" id="SFLDG01128">
    <property type="entry name" value="C1.4:_5'-Nucleotidase_Like"/>
    <property type="match status" value="1"/>
</dbReference>
<gene>
    <name evidence="12" type="primary">LOC725409</name>
</gene>
<comment type="similarity">
    <text evidence="2 9">Belongs to the pyrimidine 5'-nucleotidase family.</text>
</comment>
<accession>A0A7M7L6T0</accession>
<evidence type="ECO:0000256" key="2">
    <source>
        <dbReference type="ARBA" id="ARBA00008389"/>
    </source>
</evidence>
<dbReference type="SFLD" id="SFLDS00003">
    <property type="entry name" value="Haloacid_Dehalogenase"/>
    <property type="match status" value="1"/>
</dbReference>
<proteinExistence type="inferred from homology"/>
<dbReference type="GO" id="GO:0009117">
    <property type="term" value="P:nucleotide metabolic process"/>
    <property type="evidence" value="ECO:0007669"/>
    <property type="project" value="UniProtKB-KW"/>
</dbReference>
<dbReference type="Gene3D" id="3.40.50.1000">
    <property type="entry name" value="HAD superfamily/HAD-like"/>
    <property type="match status" value="1"/>
</dbReference>
<name>A0A7M7L6T0_APIME</name>
<comment type="subcellular location">
    <subcellularLocation>
        <location evidence="9">Cytoplasm</location>
    </subcellularLocation>
</comment>
<reference evidence="12" key="2">
    <citation type="submission" date="2025-04" db="UniProtKB">
        <authorList>
            <consortium name="RefSeq"/>
        </authorList>
    </citation>
    <scope>IDENTIFICATION</scope>
    <source>
        <strain evidence="12">DH4</strain>
        <tissue evidence="12">Whole body</tissue>
    </source>
</reference>
<dbReference type="AlphaFoldDB" id="A0A7M7L6T0"/>
<keyword evidence="4" id="KW-0479">Metal-binding</keyword>
<evidence type="ECO:0000313" key="11">
    <source>
        <dbReference type="Proteomes" id="UP000005203"/>
    </source>
</evidence>
<dbReference type="GeneID" id="725409"/>